<reference evidence="3 4" key="1">
    <citation type="submission" date="2021-10" db="EMBL/GenBank/DDBJ databases">
        <title>Alishewanella koreense sp. nov. isolated from seawater of southwestern coast in South Korea and the proposal for the reclassification of Rheinheimera perlucida and Rheinheimera tuosuensis as Arsukibacterium perlucida and Arsukibacterium tuosuensis.</title>
        <authorList>
            <person name="Kim K.H."/>
            <person name="Ruan W."/>
            <person name="Kim K.R."/>
            <person name="Baek J.H."/>
            <person name="Jeon C.O."/>
        </authorList>
    </citation>
    <scope>NUCLEOTIDE SEQUENCE [LARGE SCALE GENOMIC DNA]</scope>
    <source>
        <strain evidence="3 4">16-MA</strain>
    </source>
</reference>
<evidence type="ECO:0000313" key="3">
    <source>
        <dbReference type="EMBL" id="MCB5227643.1"/>
    </source>
</evidence>
<accession>A0ABS8C5N4</accession>
<comment type="caution">
    <text evidence="3">The sequence shown here is derived from an EMBL/GenBank/DDBJ whole genome shotgun (WGS) entry which is preliminary data.</text>
</comment>
<dbReference type="Proteomes" id="UP000633814">
    <property type="component" value="Unassembled WGS sequence"/>
</dbReference>
<gene>
    <name evidence="3" type="ORF">JAO78_012555</name>
</gene>
<name>A0ABS8C5N4_9ALTE</name>
<evidence type="ECO:0000259" key="2">
    <source>
        <dbReference type="Pfam" id="PF23639"/>
    </source>
</evidence>
<feature type="domain" description="Toprim" evidence="1">
    <location>
        <begin position="162"/>
        <end position="257"/>
    </location>
</feature>
<organism evidence="3 4">
    <name type="scientific">Alishewanella maricola</name>
    <dbReference type="NCBI Taxonomy" id="2795740"/>
    <lineage>
        <taxon>Bacteria</taxon>
        <taxon>Pseudomonadati</taxon>
        <taxon>Pseudomonadota</taxon>
        <taxon>Gammaproteobacteria</taxon>
        <taxon>Alteromonadales</taxon>
        <taxon>Alteromonadaceae</taxon>
        <taxon>Alishewanella</taxon>
    </lineage>
</organism>
<sequence length="263" mass="29156">MKSFNMSFCSVTRMLEDERVPAHIQVARPVNASISDPTKRLRVLRQHLQQSKQLQSANRNAATQYLRNRGLGVLIDGNDLPDNLYFIPNLQYRNPGERTQRFGCMFAAVHDVEASLIGGHRVYLSADGKKAPVSTPKKSLPAAFEGAMHGAAVRLYPAKHSLCITEGIETALAVRCMRPRLPVWATLTAGGMRTLRLPAEICDVHIFADHDLSGEGAKAAHALAARLRKEGRQVKVYCPSYYLPANTYGDFLDVWCMGVTSYE</sequence>
<dbReference type="RefSeq" id="WP_226751784.1">
    <property type="nucleotide sequence ID" value="NZ_JAEINI020000009.1"/>
</dbReference>
<dbReference type="Pfam" id="PF23639">
    <property type="entry name" value="DUF7146"/>
    <property type="match status" value="1"/>
</dbReference>
<protein>
    <submittedName>
        <fullName evidence="3">Toprim domain-containing protein</fullName>
    </submittedName>
</protein>
<dbReference type="InterPro" id="IPR055570">
    <property type="entry name" value="DUF7146"/>
</dbReference>
<keyword evidence="4" id="KW-1185">Reference proteome</keyword>
<feature type="domain" description="DUF7146" evidence="2">
    <location>
        <begin position="45"/>
        <end position="148"/>
    </location>
</feature>
<dbReference type="Pfam" id="PF13362">
    <property type="entry name" value="Toprim_3"/>
    <property type="match status" value="1"/>
</dbReference>
<dbReference type="EMBL" id="JAEINI020000009">
    <property type="protein sequence ID" value="MCB5227643.1"/>
    <property type="molecule type" value="Genomic_DNA"/>
</dbReference>
<evidence type="ECO:0000259" key="1">
    <source>
        <dbReference type="Pfam" id="PF13362"/>
    </source>
</evidence>
<evidence type="ECO:0000313" key="4">
    <source>
        <dbReference type="Proteomes" id="UP000633814"/>
    </source>
</evidence>
<proteinExistence type="predicted"/>
<dbReference type="InterPro" id="IPR006171">
    <property type="entry name" value="TOPRIM_dom"/>
</dbReference>